<accession>A0A2S6IKI1</accession>
<protein>
    <recommendedName>
        <fullName evidence="3">DUF4288 domain-containing protein</fullName>
    </recommendedName>
</protein>
<sequence>MTTSGWVSVRCLFRLHFGEQQVFEERITLWHENDMDRAIALAEAEAQRYAESQEAVEYMGLAQAYLLDDEPGHGAEVFSLMRTSSLHPKDYLDTFFDTGGERVDDSADA</sequence>
<comment type="caution">
    <text evidence="1">The sequence shown here is derived from an EMBL/GenBank/DDBJ whole genome shotgun (WGS) entry which is preliminary data.</text>
</comment>
<evidence type="ECO:0000313" key="2">
    <source>
        <dbReference type="Proteomes" id="UP000239485"/>
    </source>
</evidence>
<reference evidence="1 2" key="1">
    <citation type="submission" date="2018-02" db="EMBL/GenBank/DDBJ databases">
        <title>Genomic Encyclopedia of Archaeal and Bacterial Type Strains, Phase II (KMG-II): from individual species to whole genera.</title>
        <authorList>
            <person name="Goeker M."/>
        </authorList>
    </citation>
    <scope>NUCLEOTIDE SEQUENCE [LARGE SCALE GENOMIC DNA]</scope>
    <source>
        <strain evidence="1 2">DSM 22857</strain>
    </source>
</reference>
<gene>
    <name evidence="1" type="ORF">CLV92_107237</name>
</gene>
<proteinExistence type="predicted"/>
<dbReference type="Proteomes" id="UP000239485">
    <property type="component" value="Unassembled WGS sequence"/>
</dbReference>
<dbReference type="AlphaFoldDB" id="A0A2S6IKI1"/>
<evidence type="ECO:0000313" key="1">
    <source>
        <dbReference type="EMBL" id="PPK94734.1"/>
    </source>
</evidence>
<dbReference type="EMBL" id="PTJD01000007">
    <property type="protein sequence ID" value="PPK94734.1"/>
    <property type="molecule type" value="Genomic_DNA"/>
</dbReference>
<evidence type="ECO:0008006" key="3">
    <source>
        <dbReference type="Google" id="ProtNLM"/>
    </source>
</evidence>
<keyword evidence="2" id="KW-1185">Reference proteome</keyword>
<name>A0A2S6IKI1_9ACTN</name>
<organism evidence="1 2">
    <name type="scientific">Kineococcus xinjiangensis</name>
    <dbReference type="NCBI Taxonomy" id="512762"/>
    <lineage>
        <taxon>Bacteria</taxon>
        <taxon>Bacillati</taxon>
        <taxon>Actinomycetota</taxon>
        <taxon>Actinomycetes</taxon>
        <taxon>Kineosporiales</taxon>
        <taxon>Kineosporiaceae</taxon>
        <taxon>Kineococcus</taxon>
    </lineage>
</organism>